<dbReference type="PANTHER" id="PTHR30043">
    <property type="entry name" value="PHOSPHONATES TRANSPORT SYSTEM PERMEASE PROTEIN"/>
    <property type="match status" value="1"/>
</dbReference>
<dbReference type="SUPFAM" id="SSF161098">
    <property type="entry name" value="MetI-like"/>
    <property type="match status" value="1"/>
</dbReference>
<feature type="transmembrane region" description="Helical" evidence="7">
    <location>
        <begin position="75"/>
        <end position="99"/>
    </location>
</feature>
<keyword evidence="2 7" id="KW-0813">Transport</keyword>
<dbReference type="RefSeq" id="WP_092231182.1">
    <property type="nucleotide sequence ID" value="NZ_FNLL01000003.1"/>
</dbReference>
<evidence type="ECO:0000256" key="5">
    <source>
        <dbReference type="ARBA" id="ARBA00022989"/>
    </source>
</evidence>
<keyword evidence="5 7" id="KW-1133">Transmembrane helix</keyword>
<dbReference type="CDD" id="cd06261">
    <property type="entry name" value="TM_PBP2"/>
    <property type="match status" value="1"/>
</dbReference>
<dbReference type="PROSITE" id="PS50928">
    <property type="entry name" value="ABC_TM1"/>
    <property type="match status" value="1"/>
</dbReference>
<dbReference type="Gene3D" id="1.10.3720.10">
    <property type="entry name" value="MetI-like"/>
    <property type="match status" value="1"/>
</dbReference>
<dbReference type="AlphaFoldDB" id="A0A1H2ECJ7"/>
<organism evidence="9 10">
    <name type="scientific">Desulfobacula phenolica</name>
    <dbReference type="NCBI Taxonomy" id="90732"/>
    <lineage>
        <taxon>Bacteria</taxon>
        <taxon>Pseudomonadati</taxon>
        <taxon>Thermodesulfobacteriota</taxon>
        <taxon>Desulfobacteria</taxon>
        <taxon>Desulfobacterales</taxon>
        <taxon>Desulfobacteraceae</taxon>
        <taxon>Desulfobacula</taxon>
    </lineage>
</organism>
<dbReference type="InterPro" id="IPR000515">
    <property type="entry name" value="MetI-like"/>
</dbReference>
<dbReference type="Proteomes" id="UP000199608">
    <property type="component" value="Unassembled WGS sequence"/>
</dbReference>
<name>A0A1H2ECJ7_9BACT</name>
<evidence type="ECO:0000256" key="2">
    <source>
        <dbReference type="ARBA" id="ARBA00022448"/>
    </source>
</evidence>
<comment type="similarity">
    <text evidence="7">Belongs to the binding-protein-dependent transport system permease family.</text>
</comment>
<feature type="transmembrane region" description="Helical" evidence="7">
    <location>
        <begin position="219"/>
        <end position="239"/>
    </location>
</feature>
<evidence type="ECO:0000259" key="8">
    <source>
        <dbReference type="PROSITE" id="PS50928"/>
    </source>
</evidence>
<reference evidence="10" key="1">
    <citation type="submission" date="2016-10" db="EMBL/GenBank/DDBJ databases">
        <authorList>
            <person name="Varghese N."/>
            <person name="Submissions S."/>
        </authorList>
    </citation>
    <scope>NUCLEOTIDE SEQUENCE [LARGE SCALE GENOMIC DNA]</scope>
    <source>
        <strain evidence="10">DSM 3384</strain>
    </source>
</reference>
<proteinExistence type="inferred from homology"/>
<evidence type="ECO:0000256" key="6">
    <source>
        <dbReference type="ARBA" id="ARBA00023136"/>
    </source>
</evidence>
<feature type="domain" description="ABC transmembrane type-1" evidence="8">
    <location>
        <begin position="80"/>
        <end position="267"/>
    </location>
</feature>
<evidence type="ECO:0000256" key="3">
    <source>
        <dbReference type="ARBA" id="ARBA00022475"/>
    </source>
</evidence>
<dbReference type="EMBL" id="FNLL01000003">
    <property type="protein sequence ID" value="SDT92852.1"/>
    <property type="molecule type" value="Genomic_DNA"/>
</dbReference>
<evidence type="ECO:0000256" key="7">
    <source>
        <dbReference type="RuleBase" id="RU363032"/>
    </source>
</evidence>
<evidence type="ECO:0000313" key="10">
    <source>
        <dbReference type="Proteomes" id="UP000199608"/>
    </source>
</evidence>
<feature type="transmembrane region" description="Helical" evidence="7">
    <location>
        <begin position="133"/>
        <end position="156"/>
    </location>
</feature>
<gene>
    <name evidence="9" type="ORF">SAMN04487931_10314</name>
</gene>
<keyword evidence="10" id="KW-1185">Reference proteome</keyword>
<sequence length="272" mass="30342">MEKQPLQQRVDRIILRREKSNFVKYCCYFFFVLSILWCVKVTIINDTDWQRIGSINSVFKAIGQFFPPDPSVVQYLFIPIIETFMIASIGTVLAIILAIPVSWFAAQNITPNIFITYPIGRSLMTISRSIHEIVWGLIFVSAVGLGALPGILAIAIRSTGFISKLTAEAIENVDPDQIEAIKAVGGNSFQIIFYGIIPQILPVYIGNAIFQWDINIRRATIMGLVGAGGLGLTLQRQLLMYNYEGATTVIITILLLITFGEVVSYYARKIVL</sequence>
<evidence type="ECO:0000256" key="1">
    <source>
        <dbReference type="ARBA" id="ARBA00004651"/>
    </source>
</evidence>
<accession>A0A1H2ECJ7</accession>
<feature type="transmembrane region" description="Helical" evidence="7">
    <location>
        <begin position="245"/>
        <end position="267"/>
    </location>
</feature>
<keyword evidence="4 7" id="KW-0812">Transmembrane</keyword>
<dbReference type="Pfam" id="PF00528">
    <property type="entry name" value="BPD_transp_1"/>
    <property type="match status" value="1"/>
</dbReference>
<protein>
    <submittedName>
        <fullName evidence="9">Phosphonate transport system permease protein</fullName>
    </submittedName>
</protein>
<dbReference type="InterPro" id="IPR005769">
    <property type="entry name" value="PhnE/PtxC"/>
</dbReference>
<comment type="subcellular location">
    <subcellularLocation>
        <location evidence="1 7">Cell membrane</location>
        <topology evidence="1 7">Multi-pass membrane protein</topology>
    </subcellularLocation>
</comment>
<dbReference type="GO" id="GO:0015416">
    <property type="term" value="F:ABC-type phosphonate transporter activity"/>
    <property type="evidence" value="ECO:0007669"/>
    <property type="project" value="InterPro"/>
</dbReference>
<dbReference type="PANTHER" id="PTHR30043:SF1">
    <property type="entry name" value="ABC TRANSPORT SYSTEM PERMEASE PROTEIN P69"/>
    <property type="match status" value="1"/>
</dbReference>
<dbReference type="GO" id="GO:0005886">
    <property type="term" value="C:plasma membrane"/>
    <property type="evidence" value="ECO:0007669"/>
    <property type="project" value="UniProtKB-SubCell"/>
</dbReference>
<evidence type="ECO:0000256" key="4">
    <source>
        <dbReference type="ARBA" id="ARBA00022692"/>
    </source>
</evidence>
<feature type="transmembrane region" description="Helical" evidence="7">
    <location>
        <begin position="191"/>
        <end position="210"/>
    </location>
</feature>
<keyword evidence="6 7" id="KW-0472">Membrane</keyword>
<evidence type="ECO:0000313" key="9">
    <source>
        <dbReference type="EMBL" id="SDT92852.1"/>
    </source>
</evidence>
<dbReference type="NCBIfam" id="TIGR01097">
    <property type="entry name" value="PhnE"/>
    <property type="match status" value="1"/>
</dbReference>
<feature type="transmembrane region" description="Helical" evidence="7">
    <location>
        <begin position="21"/>
        <end position="44"/>
    </location>
</feature>
<dbReference type="InterPro" id="IPR035906">
    <property type="entry name" value="MetI-like_sf"/>
</dbReference>
<keyword evidence="3" id="KW-1003">Cell membrane</keyword>